<evidence type="ECO:0000256" key="9">
    <source>
        <dbReference type="ARBA" id="ARBA00022801"/>
    </source>
</evidence>
<evidence type="ECO:0000256" key="2">
    <source>
        <dbReference type="ARBA" id="ARBA00001947"/>
    </source>
</evidence>
<evidence type="ECO:0000256" key="4">
    <source>
        <dbReference type="ARBA" id="ARBA00012564"/>
    </source>
</evidence>
<dbReference type="Gene3D" id="2.60.40.1730">
    <property type="entry name" value="tricorn interacting facor f3 domain"/>
    <property type="match status" value="1"/>
</dbReference>
<dbReference type="RefSeq" id="WP_245686458.1">
    <property type="nucleotide sequence ID" value="NZ_FNCW01000011.1"/>
</dbReference>
<evidence type="ECO:0000256" key="6">
    <source>
        <dbReference type="ARBA" id="ARBA00022438"/>
    </source>
</evidence>
<dbReference type="Proteomes" id="UP000199296">
    <property type="component" value="Unassembled WGS sequence"/>
</dbReference>
<dbReference type="PANTHER" id="PTHR11533">
    <property type="entry name" value="PROTEASE M1 ZINC METALLOPROTEASE"/>
    <property type="match status" value="1"/>
</dbReference>
<dbReference type="GO" id="GO:0005737">
    <property type="term" value="C:cytoplasm"/>
    <property type="evidence" value="ECO:0007669"/>
    <property type="project" value="TreeGrafter"/>
</dbReference>
<comment type="similarity">
    <text evidence="3">Belongs to the peptidase M1 family.</text>
</comment>
<dbReference type="STRING" id="470826.SAMN04488027_11182"/>
<evidence type="ECO:0000256" key="10">
    <source>
        <dbReference type="ARBA" id="ARBA00022833"/>
    </source>
</evidence>
<keyword evidence="7" id="KW-0645">Protease</keyword>
<dbReference type="GO" id="GO:0016285">
    <property type="term" value="F:alanyl aminopeptidase activity"/>
    <property type="evidence" value="ECO:0007669"/>
    <property type="project" value="UniProtKB-EC"/>
</dbReference>
<dbReference type="Pfam" id="PF17900">
    <property type="entry name" value="Peptidase_M1_N"/>
    <property type="match status" value="1"/>
</dbReference>
<feature type="domain" description="Aminopeptidase N-like N-terminal" evidence="13">
    <location>
        <begin position="24"/>
        <end position="186"/>
    </location>
</feature>
<dbReference type="SUPFAM" id="SSF63737">
    <property type="entry name" value="Leukotriene A4 hydrolase N-terminal domain"/>
    <property type="match status" value="1"/>
</dbReference>
<dbReference type="GO" id="GO:0043171">
    <property type="term" value="P:peptide catabolic process"/>
    <property type="evidence" value="ECO:0007669"/>
    <property type="project" value="TreeGrafter"/>
</dbReference>
<evidence type="ECO:0000313" key="15">
    <source>
        <dbReference type="Proteomes" id="UP000199296"/>
    </source>
</evidence>
<dbReference type="PANTHER" id="PTHR11533:SF174">
    <property type="entry name" value="PUROMYCIN-SENSITIVE AMINOPEPTIDASE-RELATED"/>
    <property type="match status" value="1"/>
</dbReference>
<keyword evidence="11" id="KW-0482">Metalloprotease</keyword>
<dbReference type="GO" id="GO:0042277">
    <property type="term" value="F:peptide binding"/>
    <property type="evidence" value="ECO:0007669"/>
    <property type="project" value="TreeGrafter"/>
</dbReference>
<evidence type="ECO:0000256" key="5">
    <source>
        <dbReference type="ARBA" id="ARBA00015611"/>
    </source>
</evidence>
<dbReference type="InterPro" id="IPR050344">
    <property type="entry name" value="Peptidase_M1_aminopeptidases"/>
</dbReference>
<dbReference type="InterPro" id="IPR042097">
    <property type="entry name" value="Aminopeptidase_N-like_N_sf"/>
</dbReference>
<comment type="catalytic activity">
    <reaction evidence="1">
        <text>Release of an N-terminal amino acid, Xaa-|-Yaa- from a peptide, amide or arylamide. Xaa is preferably Ala, but may be most amino acids including Pro (slow action). When a terminal hydrophobic residue is followed by a prolyl residue, the two may be released as an intact Xaa-Pro dipeptide.</text>
        <dbReference type="EC" id="3.4.11.2"/>
    </reaction>
</comment>
<keyword evidence="9" id="KW-0378">Hydrolase</keyword>
<sequence length="685" mass="79941">MLFSVGFCFGQQTEKVDFLEMNARVEIDTVNFKVNGQVQVTFKALQNTDSVYLDAVDMKVKASEGSPFKIVEENDELWITSNFKKGENYTAEFTYETEPRQALYFVGFNSDLKDYPSQVWTQGQGKYTSHWLPSLDDMNDKLIFNIAYLAPKNYEVIANGKLANTRSRFNNKSWQYEMNQPMSSYLVAFAMGDFRGTTSRSKNGTPLQLYIETRHSDKVSSTFQHHDTIFNFLENKININYPWQNFKQVPVRDFLYAGMENTTLNIFSEEFVVDDTGANDRSFVNVQAHELAHQWFGNLVTETSSKHHWLHEGFATFYALEAEREIYGEDYYYFKIYKTAEDLKALSDTGKGQVLVNIGGSSLTYYQKGAWALIILRELVGDEVFDKAVENYLRKNAFENVTTEDFMSEVELVYGQSLTDFRERWLNQKAFQSRETLEFLKKNEFVQEYMKLAAFRETRLALKQGLLNEAIDFPVNEYLGQEAVYQLNGEDLKLALPLYKKALETNNLYVRQAVATSLTSVPNELKTEYESLLEDPSYLTIERALLHLWMSFPEKRSDYLDQTQAIEGFQDKNVKLLWLTLNLVTPDYQSEQKSKVFRALSNYTKPGYPYQIRQHAFGYLYQIDTFTEANYKDLMEGVFHPVWQFKKFSRELLDTLMDSERHEKAILNLVDEFSLKEKTFFNNRY</sequence>
<comment type="cofactor">
    <cofactor evidence="2">
        <name>Zn(2+)</name>
        <dbReference type="ChEBI" id="CHEBI:29105"/>
    </cofactor>
</comment>
<dbReference type="InterPro" id="IPR001930">
    <property type="entry name" value="Peptidase_M1"/>
</dbReference>
<dbReference type="EC" id="3.4.11.2" evidence="4"/>
<dbReference type="InterPro" id="IPR045357">
    <property type="entry name" value="Aminopeptidase_N-like_N"/>
</dbReference>
<proteinExistence type="inferred from homology"/>
<dbReference type="GO" id="GO:0005615">
    <property type="term" value="C:extracellular space"/>
    <property type="evidence" value="ECO:0007669"/>
    <property type="project" value="TreeGrafter"/>
</dbReference>
<evidence type="ECO:0000256" key="3">
    <source>
        <dbReference type="ARBA" id="ARBA00010136"/>
    </source>
</evidence>
<dbReference type="GO" id="GO:0008270">
    <property type="term" value="F:zinc ion binding"/>
    <property type="evidence" value="ECO:0007669"/>
    <property type="project" value="InterPro"/>
</dbReference>
<dbReference type="EMBL" id="FNCW01000011">
    <property type="protein sequence ID" value="SDG93533.1"/>
    <property type="molecule type" value="Genomic_DNA"/>
</dbReference>
<feature type="domain" description="Peptidase M1 membrane alanine aminopeptidase" evidence="12">
    <location>
        <begin position="224"/>
        <end position="425"/>
    </location>
</feature>
<keyword evidence="15" id="KW-1185">Reference proteome</keyword>
<reference evidence="14 15" key="1">
    <citation type="submission" date="2016-10" db="EMBL/GenBank/DDBJ databases">
        <authorList>
            <person name="de Groot N.N."/>
        </authorList>
    </citation>
    <scope>NUCLEOTIDE SEQUENCE [LARGE SCALE GENOMIC DNA]</scope>
    <source>
        <strain evidence="14 15">DSM 19803</strain>
    </source>
</reference>
<evidence type="ECO:0000256" key="7">
    <source>
        <dbReference type="ARBA" id="ARBA00022670"/>
    </source>
</evidence>
<gene>
    <name evidence="14" type="ORF">SAMN04488027_11182</name>
</gene>
<dbReference type="InterPro" id="IPR014782">
    <property type="entry name" value="Peptidase_M1_dom"/>
</dbReference>
<keyword evidence="10" id="KW-0862">Zinc</keyword>
<dbReference type="SUPFAM" id="SSF55486">
    <property type="entry name" value="Metalloproteases ('zincins'), catalytic domain"/>
    <property type="match status" value="1"/>
</dbReference>
<dbReference type="GO" id="GO:0006508">
    <property type="term" value="P:proteolysis"/>
    <property type="evidence" value="ECO:0007669"/>
    <property type="project" value="UniProtKB-KW"/>
</dbReference>
<dbReference type="GO" id="GO:0070006">
    <property type="term" value="F:metalloaminopeptidase activity"/>
    <property type="evidence" value="ECO:0007669"/>
    <property type="project" value="TreeGrafter"/>
</dbReference>
<dbReference type="Pfam" id="PF01433">
    <property type="entry name" value="Peptidase_M1"/>
    <property type="match status" value="1"/>
</dbReference>
<organism evidence="14 15">
    <name type="scientific">Psychroflexus sediminis</name>
    <dbReference type="NCBI Taxonomy" id="470826"/>
    <lineage>
        <taxon>Bacteria</taxon>
        <taxon>Pseudomonadati</taxon>
        <taxon>Bacteroidota</taxon>
        <taxon>Flavobacteriia</taxon>
        <taxon>Flavobacteriales</taxon>
        <taxon>Flavobacteriaceae</taxon>
        <taxon>Psychroflexus</taxon>
    </lineage>
</organism>
<keyword evidence="8" id="KW-0479">Metal-binding</keyword>
<evidence type="ECO:0000256" key="1">
    <source>
        <dbReference type="ARBA" id="ARBA00000098"/>
    </source>
</evidence>
<protein>
    <recommendedName>
        <fullName evidence="5">Aminopeptidase N</fullName>
        <ecNumber evidence="4">3.4.11.2</ecNumber>
    </recommendedName>
</protein>
<keyword evidence="6 14" id="KW-0031">Aminopeptidase</keyword>
<accession>A0A1G7YB01</accession>
<evidence type="ECO:0000259" key="13">
    <source>
        <dbReference type="Pfam" id="PF17900"/>
    </source>
</evidence>
<dbReference type="Gene3D" id="1.10.390.10">
    <property type="entry name" value="Neutral Protease Domain 2"/>
    <property type="match status" value="1"/>
</dbReference>
<evidence type="ECO:0000256" key="8">
    <source>
        <dbReference type="ARBA" id="ARBA00022723"/>
    </source>
</evidence>
<evidence type="ECO:0000256" key="11">
    <source>
        <dbReference type="ARBA" id="ARBA00023049"/>
    </source>
</evidence>
<dbReference type="CDD" id="cd09603">
    <property type="entry name" value="M1_APN_like"/>
    <property type="match status" value="1"/>
</dbReference>
<dbReference type="PRINTS" id="PR00756">
    <property type="entry name" value="ALADIPTASE"/>
</dbReference>
<dbReference type="InterPro" id="IPR027268">
    <property type="entry name" value="Peptidase_M4/M1_CTD_sf"/>
</dbReference>
<name>A0A1G7YB01_9FLAO</name>
<evidence type="ECO:0000313" key="14">
    <source>
        <dbReference type="EMBL" id="SDG93533.1"/>
    </source>
</evidence>
<evidence type="ECO:0000259" key="12">
    <source>
        <dbReference type="Pfam" id="PF01433"/>
    </source>
</evidence>
<dbReference type="GO" id="GO:0016020">
    <property type="term" value="C:membrane"/>
    <property type="evidence" value="ECO:0007669"/>
    <property type="project" value="TreeGrafter"/>
</dbReference>
<dbReference type="AlphaFoldDB" id="A0A1G7YB01"/>